<keyword evidence="2" id="KW-1185">Reference proteome</keyword>
<evidence type="ECO:0000313" key="1">
    <source>
        <dbReference type="EMBL" id="MPC29609.1"/>
    </source>
</evidence>
<protein>
    <submittedName>
        <fullName evidence="1">Uncharacterized protein</fullName>
    </submittedName>
</protein>
<organism evidence="1 2">
    <name type="scientific">Portunus trituberculatus</name>
    <name type="common">Swimming crab</name>
    <name type="synonym">Neptunus trituberculatus</name>
    <dbReference type="NCBI Taxonomy" id="210409"/>
    <lineage>
        <taxon>Eukaryota</taxon>
        <taxon>Metazoa</taxon>
        <taxon>Ecdysozoa</taxon>
        <taxon>Arthropoda</taxon>
        <taxon>Crustacea</taxon>
        <taxon>Multicrustacea</taxon>
        <taxon>Malacostraca</taxon>
        <taxon>Eumalacostraca</taxon>
        <taxon>Eucarida</taxon>
        <taxon>Decapoda</taxon>
        <taxon>Pleocyemata</taxon>
        <taxon>Brachyura</taxon>
        <taxon>Eubrachyura</taxon>
        <taxon>Portunoidea</taxon>
        <taxon>Portunidae</taxon>
        <taxon>Portuninae</taxon>
        <taxon>Portunus</taxon>
    </lineage>
</organism>
<sequence length="100" mass="11420">MEMEMNTMETLKHYEQESCSGVNTVEAHKFSSRLCFLHSTHEERHLLLPVGFACEPGNAGKSSLLMVNSEVSGTLHMPQHFIDNSPLLRRRRRLNAVCHK</sequence>
<dbReference type="Proteomes" id="UP000324222">
    <property type="component" value="Unassembled WGS sequence"/>
</dbReference>
<proteinExistence type="predicted"/>
<dbReference type="AlphaFoldDB" id="A0A5B7E872"/>
<gene>
    <name evidence="1" type="ORF">E2C01_022850</name>
</gene>
<accession>A0A5B7E872</accession>
<name>A0A5B7E872_PORTR</name>
<reference evidence="1 2" key="1">
    <citation type="submission" date="2019-05" db="EMBL/GenBank/DDBJ databases">
        <title>Another draft genome of Portunus trituberculatus and its Hox gene families provides insights of decapod evolution.</title>
        <authorList>
            <person name="Jeong J.-H."/>
            <person name="Song I."/>
            <person name="Kim S."/>
            <person name="Choi T."/>
            <person name="Kim D."/>
            <person name="Ryu S."/>
            <person name="Kim W."/>
        </authorList>
    </citation>
    <scope>NUCLEOTIDE SEQUENCE [LARGE SCALE GENOMIC DNA]</scope>
    <source>
        <tissue evidence="1">Muscle</tissue>
    </source>
</reference>
<comment type="caution">
    <text evidence="1">The sequence shown here is derived from an EMBL/GenBank/DDBJ whole genome shotgun (WGS) entry which is preliminary data.</text>
</comment>
<evidence type="ECO:0000313" key="2">
    <source>
        <dbReference type="Proteomes" id="UP000324222"/>
    </source>
</evidence>
<dbReference type="EMBL" id="VSRR010002101">
    <property type="protein sequence ID" value="MPC29609.1"/>
    <property type="molecule type" value="Genomic_DNA"/>
</dbReference>